<dbReference type="PANTHER" id="PTHR18063">
    <property type="entry name" value="NF-E2 INDUCIBLE PROTEIN"/>
    <property type="match status" value="1"/>
</dbReference>
<dbReference type="GO" id="GO:0016807">
    <property type="term" value="F:cysteine-type carboxypeptidase activity"/>
    <property type="evidence" value="ECO:0007669"/>
    <property type="project" value="TreeGrafter"/>
</dbReference>
<evidence type="ECO:0000259" key="2">
    <source>
        <dbReference type="Pfam" id="PF04424"/>
    </source>
</evidence>
<feature type="region of interest" description="Disordered" evidence="1">
    <location>
        <begin position="713"/>
        <end position="771"/>
    </location>
</feature>
<feature type="compositionally biased region" description="Polar residues" evidence="1">
    <location>
        <begin position="353"/>
        <end position="372"/>
    </location>
</feature>
<feature type="compositionally biased region" description="Gly residues" evidence="1">
    <location>
        <begin position="822"/>
        <end position="844"/>
    </location>
</feature>
<dbReference type="EMBL" id="RSDZ01000026">
    <property type="protein sequence ID" value="RXG48436.1"/>
    <property type="molecule type" value="Genomic_DNA"/>
</dbReference>
<comment type="caution">
    <text evidence="3">The sequence shown here is derived from an EMBL/GenBank/DDBJ whole genome shotgun (WGS) entry which is preliminary data.</text>
</comment>
<dbReference type="InterPro" id="IPR007518">
    <property type="entry name" value="MINDY"/>
</dbReference>
<feature type="region of interest" description="Disordered" evidence="1">
    <location>
        <begin position="72"/>
        <end position="399"/>
    </location>
</feature>
<evidence type="ECO:0000313" key="4">
    <source>
        <dbReference type="Proteomes" id="UP000288725"/>
    </source>
</evidence>
<protein>
    <recommendedName>
        <fullName evidence="2">MINDY deubiquitinase domain-containing protein</fullName>
    </recommendedName>
</protein>
<feature type="compositionally biased region" description="Polar residues" evidence="1">
    <location>
        <begin position="746"/>
        <end position="762"/>
    </location>
</feature>
<dbReference type="GO" id="GO:1990380">
    <property type="term" value="F:K48-linked deubiquitinase activity"/>
    <property type="evidence" value="ECO:0007669"/>
    <property type="project" value="InterPro"/>
</dbReference>
<feature type="compositionally biased region" description="Polar residues" evidence="1">
    <location>
        <begin position="851"/>
        <end position="863"/>
    </location>
</feature>
<feature type="compositionally biased region" description="Low complexity" evidence="1">
    <location>
        <begin position="227"/>
        <end position="238"/>
    </location>
</feature>
<feature type="region of interest" description="Disordered" evidence="1">
    <location>
        <begin position="781"/>
        <end position="800"/>
    </location>
</feature>
<reference evidence="3 4" key="1">
    <citation type="submission" date="2018-12" db="EMBL/GenBank/DDBJ databases">
        <title>Genome of Verticillium dahliae isolate Getta Getta.</title>
        <authorList>
            <person name="Gardiner D.M."/>
        </authorList>
    </citation>
    <scope>NUCLEOTIDE SEQUENCE [LARGE SCALE GENOMIC DNA]</scope>
    <source>
        <strain evidence="3 4">Getta Getta</strain>
    </source>
</reference>
<feature type="compositionally biased region" description="Pro residues" evidence="1">
    <location>
        <begin position="379"/>
        <end position="392"/>
    </location>
</feature>
<dbReference type="InterPro" id="IPR033979">
    <property type="entry name" value="MINDY_domain"/>
</dbReference>
<dbReference type="GO" id="GO:0004843">
    <property type="term" value="F:cysteine-type deubiquitinase activity"/>
    <property type="evidence" value="ECO:0007669"/>
    <property type="project" value="InterPro"/>
</dbReference>
<feature type="region of interest" description="Disordered" evidence="1">
    <location>
        <begin position="807"/>
        <end position="981"/>
    </location>
</feature>
<gene>
    <name evidence="3" type="ORF">VDGE_07744</name>
</gene>
<dbReference type="PANTHER" id="PTHR18063:SF6">
    <property type="entry name" value="UBIQUITIN CARBOXYL-TERMINAL HYDROLASE"/>
    <property type="match status" value="1"/>
</dbReference>
<feature type="compositionally biased region" description="Basic and acidic residues" evidence="1">
    <location>
        <begin position="786"/>
        <end position="800"/>
    </location>
</feature>
<dbReference type="Pfam" id="PF04424">
    <property type="entry name" value="MINDY_DUB"/>
    <property type="match status" value="1"/>
</dbReference>
<feature type="compositionally biased region" description="Polar residues" evidence="1">
    <location>
        <begin position="807"/>
        <end position="821"/>
    </location>
</feature>
<evidence type="ECO:0000313" key="3">
    <source>
        <dbReference type="EMBL" id="RXG48436.1"/>
    </source>
</evidence>
<feature type="domain" description="MINDY deubiquitinase" evidence="2">
    <location>
        <begin position="403"/>
        <end position="705"/>
    </location>
</feature>
<feature type="compositionally biased region" description="Basic and acidic residues" evidence="1">
    <location>
        <begin position="163"/>
        <end position="177"/>
    </location>
</feature>
<accession>A0A444S4V6</accession>
<feature type="compositionally biased region" description="Low complexity" evidence="1">
    <location>
        <begin position="730"/>
        <end position="741"/>
    </location>
</feature>
<name>A0A444S4V6_VERDA</name>
<proteinExistence type="predicted"/>
<dbReference type="GO" id="GO:0071944">
    <property type="term" value="C:cell periphery"/>
    <property type="evidence" value="ECO:0007669"/>
    <property type="project" value="TreeGrafter"/>
</dbReference>
<sequence length="981" mass="105157">MPLILTSVICVPPPPACWHRHLTESACYRLLKESLLQLHVAIPHNDFARIISLSATTKDQSLAAMVNRKPLPDNAATTSLNPPGQSSEVSPPYEIPYSLRPGGANHPDQAPADREENAWEDANPQLPSIVEPSTRPPGIPESLTPGHPLSTEVQPSTSPSRSDTSRSETNPFKRRELPQTSASHAAGQSSQPLPLPPAPAFADLSLGEANTNPWQPALDESSKSPQAAASTSNNATAAPLPPPFPADLGQPAESGPWQREPSPKPPVPPISMSPALISISSAPESPAWDEEPEQQLLRSPPVSPEASKALAEDRNVWDDGLSQSQNVKAPVMAQPSSSDAAIDDWSLIDRDTSLSADDTSKNKTSNPPNAEINQHEAPALPPRRPAQPIPPRHSPRPVDGKAETYQIKNINWHDHKAGANPRTSPILVQNENGPCPLVALVNALTLTTPAELTDTALVQVLRSREQISLGLLLDAVFDELMSSRRTEEGGSLPDVGELYAFLKGLHTGMNVNPRFVPDPKVVQAFKRTSLTHLHPTERSDSMPGTFEDTVEMSLYAAFSIPLIHGWLPESDDPVCESFARQAVSYEDTQNILFREEELEMKLEGDGLTEDEQQLYQDIFSIKAFLETSATQLTSWGLEVITKAMKPGMVAILFRNDHFSTLYRHPQTLQLLSLVTDAGYATHAEVVWESLTDVNGLTSEFLSGDFRVVGGASNHRDSLSAGGNETPWYDTPGPSGASTSAGSQGGDWTSSPGHGRQGSNSQAVEGADTEQEDHDLALALQLQEEENERHRSDQARRDRERVLSEQYIEQQARQTGPASSTGSGVGAGRGLGTPPGGNRGRGGGNSSLVSPRGSSNAATSSGTRRPSAVGPSSPQQVRPLVPPVVPQRRAPVSRPVDEGPDDAPPTYEQAQSATPYMPPPGHPSHPASNQSLSQQNSNVSAQGQGPNGQRPMMMGQGRGRPMPPGGVVSSPNGSRERDCVLM</sequence>
<dbReference type="AlphaFoldDB" id="A0A444S4V6"/>
<dbReference type="GO" id="GO:0071108">
    <property type="term" value="P:protein K48-linked deubiquitination"/>
    <property type="evidence" value="ECO:0007669"/>
    <property type="project" value="TreeGrafter"/>
</dbReference>
<evidence type="ECO:0000256" key="1">
    <source>
        <dbReference type="SAM" id="MobiDB-lite"/>
    </source>
</evidence>
<feature type="compositionally biased region" description="Low complexity" evidence="1">
    <location>
        <begin position="923"/>
        <end position="954"/>
    </location>
</feature>
<dbReference type="GO" id="GO:0005829">
    <property type="term" value="C:cytosol"/>
    <property type="evidence" value="ECO:0007669"/>
    <property type="project" value="TreeGrafter"/>
</dbReference>
<organism evidence="3 4">
    <name type="scientific">Verticillium dahliae</name>
    <name type="common">Verticillium wilt</name>
    <dbReference type="NCBI Taxonomy" id="27337"/>
    <lineage>
        <taxon>Eukaryota</taxon>
        <taxon>Fungi</taxon>
        <taxon>Dikarya</taxon>
        <taxon>Ascomycota</taxon>
        <taxon>Pezizomycotina</taxon>
        <taxon>Sordariomycetes</taxon>
        <taxon>Hypocreomycetidae</taxon>
        <taxon>Glomerellales</taxon>
        <taxon>Plectosphaerellaceae</taxon>
        <taxon>Verticillium</taxon>
    </lineage>
</organism>
<feature type="compositionally biased region" description="Polar residues" evidence="1">
    <location>
        <begin position="178"/>
        <end position="187"/>
    </location>
</feature>
<feature type="compositionally biased region" description="Polar residues" evidence="1">
    <location>
        <begin position="75"/>
        <end position="89"/>
    </location>
</feature>
<dbReference type="Proteomes" id="UP000288725">
    <property type="component" value="Chromosome 5"/>
</dbReference>